<gene>
    <name evidence="1" type="ORF">Z043_113547</name>
</gene>
<dbReference type="EMBL" id="JARO02004841">
    <property type="protein sequence ID" value="KPP67824.1"/>
    <property type="molecule type" value="Genomic_DNA"/>
</dbReference>
<dbReference type="SUPFAM" id="SSF101912">
    <property type="entry name" value="Sema domain"/>
    <property type="match status" value="1"/>
</dbReference>
<organism evidence="1 2">
    <name type="scientific">Scleropages formosus</name>
    <name type="common">Asian bonytongue</name>
    <name type="synonym">Osteoglossum formosum</name>
    <dbReference type="NCBI Taxonomy" id="113540"/>
    <lineage>
        <taxon>Eukaryota</taxon>
        <taxon>Metazoa</taxon>
        <taxon>Chordata</taxon>
        <taxon>Craniata</taxon>
        <taxon>Vertebrata</taxon>
        <taxon>Euteleostomi</taxon>
        <taxon>Actinopterygii</taxon>
        <taxon>Neopterygii</taxon>
        <taxon>Teleostei</taxon>
        <taxon>Osteoglossocephala</taxon>
        <taxon>Osteoglossomorpha</taxon>
        <taxon>Osteoglossiformes</taxon>
        <taxon>Osteoglossidae</taxon>
        <taxon>Scleropages</taxon>
    </lineage>
</organism>
<comment type="caution">
    <text evidence="1">The sequence shown here is derived from an EMBL/GenBank/DDBJ whole genome shotgun (WGS) entry which is preliminary data.</text>
</comment>
<evidence type="ECO:0000313" key="2">
    <source>
        <dbReference type="Proteomes" id="UP000034805"/>
    </source>
</evidence>
<dbReference type="AlphaFoldDB" id="A0A0P7YJV4"/>
<evidence type="ECO:0000313" key="1">
    <source>
        <dbReference type="EMBL" id="KPP67824.1"/>
    </source>
</evidence>
<protein>
    <submittedName>
        <fullName evidence="1">Uncharacterized protein</fullName>
    </submittedName>
</protein>
<reference evidence="1 2" key="1">
    <citation type="submission" date="2015-08" db="EMBL/GenBank/DDBJ databases">
        <title>The genome of the Asian arowana (Scleropages formosus).</title>
        <authorList>
            <person name="Tan M.H."/>
            <person name="Gan H.M."/>
            <person name="Croft L.J."/>
            <person name="Austin C.M."/>
        </authorList>
    </citation>
    <scope>NUCLEOTIDE SEQUENCE [LARGE SCALE GENOMIC DNA]</scope>
    <source>
        <strain evidence="1">Aro1</strain>
    </source>
</reference>
<dbReference type="GO" id="GO:0007399">
    <property type="term" value="P:nervous system development"/>
    <property type="evidence" value="ECO:0007669"/>
    <property type="project" value="UniProtKB-ARBA"/>
</dbReference>
<sequence>MFRGASCEGRCGPAEDAHRFSMLQTRDFGTGGKRSVTRGADVASAALARFTGVKGVTGSLVTHGLDAQVHNVSNISTFLMDTASGILYLGACDAILAVDTNNIKKTMKNPKKVSGPRCSVSQS</sequence>
<proteinExistence type="predicted"/>
<accession>A0A0P7YJV4</accession>
<dbReference type="Proteomes" id="UP000034805">
    <property type="component" value="Unassembled WGS sequence"/>
</dbReference>
<dbReference type="InterPro" id="IPR036352">
    <property type="entry name" value="Semap_dom_sf"/>
</dbReference>
<name>A0A0P7YJV4_SCLFO</name>